<protein>
    <submittedName>
        <fullName evidence="1">Uncharacterized protein</fullName>
    </submittedName>
</protein>
<accession>A0A8J2K6X5</accession>
<evidence type="ECO:0000313" key="2">
    <source>
        <dbReference type="Proteomes" id="UP000708208"/>
    </source>
</evidence>
<proteinExistence type="predicted"/>
<gene>
    <name evidence="1" type="ORF">AFUS01_LOCUS19284</name>
</gene>
<organism evidence="1 2">
    <name type="scientific">Allacma fusca</name>
    <dbReference type="NCBI Taxonomy" id="39272"/>
    <lineage>
        <taxon>Eukaryota</taxon>
        <taxon>Metazoa</taxon>
        <taxon>Ecdysozoa</taxon>
        <taxon>Arthropoda</taxon>
        <taxon>Hexapoda</taxon>
        <taxon>Collembola</taxon>
        <taxon>Symphypleona</taxon>
        <taxon>Sminthuridae</taxon>
        <taxon>Allacma</taxon>
    </lineage>
</organism>
<dbReference type="AlphaFoldDB" id="A0A8J2K6X5"/>
<dbReference type="OrthoDB" id="6780942at2759"/>
<evidence type="ECO:0000313" key="1">
    <source>
        <dbReference type="EMBL" id="CAG7730659.1"/>
    </source>
</evidence>
<name>A0A8J2K6X5_9HEXA</name>
<sequence length="369" mass="41631">MKPGSRVSQKEGGGVQKILLEFAKIRGTESETLSAARNTEEASLFTSCIKSESASEEEESLSHARRLRARINRQDKLVDNAESDDSSGLADNNAEVAITFDQQELEEFQEAVLKDLAELNVNQDNILVAIKPKSYREFECDDYQAQIQPCCTENELMNLEMNLKNQEFLKQLERYLTSFGGKELKKTLNGILSRIISDELAKRTTLLLTGKGKAELEFWKFINIYQIVFHKSSVQTNYHLINREHVRPGKIPGAKTNGKLILTSASCIGFALIPTDYPEDLYKIMLNEIKYVGEVKIVKNDDCRNSTGDVDNNSMRFDSKAANTNILSYDQGMECDDTFRIPGRSSISGLDDSQIMYIYNVLDDDVEIT</sequence>
<keyword evidence="2" id="KW-1185">Reference proteome</keyword>
<dbReference type="Proteomes" id="UP000708208">
    <property type="component" value="Unassembled WGS sequence"/>
</dbReference>
<dbReference type="EMBL" id="CAJVCH010197721">
    <property type="protein sequence ID" value="CAG7730659.1"/>
    <property type="molecule type" value="Genomic_DNA"/>
</dbReference>
<reference evidence="1" key="1">
    <citation type="submission" date="2021-06" db="EMBL/GenBank/DDBJ databases">
        <authorList>
            <person name="Hodson N. C."/>
            <person name="Mongue J. A."/>
            <person name="Jaron S. K."/>
        </authorList>
    </citation>
    <scope>NUCLEOTIDE SEQUENCE</scope>
</reference>
<comment type="caution">
    <text evidence="1">The sequence shown here is derived from an EMBL/GenBank/DDBJ whole genome shotgun (WGS) entry which is preliminary data.</text>
</comment>